<accession>A0AAW7XB87</accession>
<dbReference type="PROSITE" id="PS50188">
    <property type="entry name" value="B302_SPRY"/>
    <property type="match status" value="1"/>
</dbReference>
<comment type="caution">
    <text evidence="2">The sequence shown here is derived from an EMBL/GenBank/DDBJ whole genome shotgun (WGS) entry which is preliminary data.</text>
</comment>
<dbReference type="SUPFAM" id="SSF49899">
    <property type="entry name" value="Concanavalin A-like lectins/glucanases"/>
    <property type="match status" value="1"/>
</dbReference>
<feature type="domain" description="B30.2/SPRY" evidence="1">
    <location>
        <begin position="1"/>
        <end position="130"/>
    </location>
</feature>
<dbReference type="Gene3D" id="2.60.120.920">
    <property type="match status" value="1"/>
</dbReference>
<evidence type="ECO:0000259" key="1">
    <source>
        <dbReference type="PROSITE" id="PS50188"/>
    </source>
</evidence>
<dbReference type="Proteomes" id="UP001169760">
    <property type="component" value="Unassembled WGS sequence"/>
</dbReference>
<protein>
    <recommendedName>
        <fullName evidence="1">B30.2/SPRY domain-containing protein</fullName>
    </recommendedName>
</protein>
<reference evidence="2" key="1">
    <citation type="submission" date="2023-07" db="EMBL/GenBank/DDBJ databases">
        <title>Genome content predicts the carbon catabolic preferences of heterotrophic bacteria.</title>
        <authorList>
            <person name="Gralka M."/>
        </authorList>
    </citation>
    <scope>NUCLEOTIDE SEQUENCE</scope>
    <source>
        <strain evidence="2">I3M17_2</strain>
    </source>
</reference>
<proteinExistence type="predicted"/>
<dbReference type="AlphaFoldDB" id="A0AAW7XB87"/>
<gene>
    <name evidence="2" type="ORF">Q4521_20810</name>
</gene>
<dbReference type="InterPro" id="IPR043136">
    <property type="entry name" value="B30.2/SPRY_sf"/>
</dbReference>
<dbReference type="InterPro" id="IPR003877">
    <property type="entry name" value="SPRY_dom"/>
</dbReference>
<organism evidence="2 3">
    <name type="scientific">Saccharophagus degradans</name>
    <dbReference type="NCBI Taxonomy" id="86304"/>
    <lineage>
        <taxon>Bacteria</taxon>
        <taxon>Pseudomonadati</taxon>
        <taxon>Pseudomonadota</taxon>
        <taxon>Gammaproteobacteria</taxon>
        <taxon>Cellvibrionales</taxon>
        <taxon>Cellvibrionaceae</taxon>
        <taxon>Saccharophagus</taxon>
    </lineage>
</organism>
<feature type="non-terminal residue" evidence="2">
    <location>
        <position position="150"/>
    </location>
</feature>
<dbReference type="InterPro" id="IPR001870">
    <property type="entry name" value="B30.2/SPRY"/>
</dbReference>
<evidence type="ECO:0000313" key="2">
    <source>
        <dbReference type="EMBL" id="MDO6424937.1"/>
    </source>
</evidence>
<sequence length="150" mass="15979">GKKYYWEVTINSGTSAYIGIADNTVPLDKALDQSPNAYGAYMSGYYIDNSTVVIPAPQVKAAAGSTVMVAFDPAGGKLWFGVNGVWDGDPGENLNPGLSGIKMKGKLFYPVIAHKSDNTTVAFAPMDFKYAPPQGFGVSQVEDWDNDGLS</sequence>
<dbReference type="EMBL" id="JAUOPB010000047">
    <property type="protein sequence ID" value="MDO6424937.1"/>
    <property type="molecule type" value="Genomic_DNA"/>
</dbReference>
<name>A0AAW7XB87_9GAMM</name>
<dbReference type="RefSeq" id="WP_303494238.1">
    <property type="nucleotide sequence ID" value="NZ_JAUOPB010000047.1"/>
</dbReference>
<evidence type="ECO:0000313" key="3">
    <source>
        <dbReference type="Proteomes" id="UP001169760"/>
    </source>
</evidence>
<feature type="non-terminal residue" evidence="2">
    <location>
        <position position="1"/>
    </location>
</feature>
<dbReference type="Pfam" id="PF00622">
    <property type="entry name" value="SPRY"/>
    <property type="match status" value="1"/>
</dbReference>
<dbReference type="InterPro" id="IPR013320">
    <property type="entry name" value="ConA-like_dom_sf"/>
</dbReference>